<dbReference type="InterPro" id="IPR005528">
    <property type="entry name" value="ChpA-H"/>
</dbReference>
<evidence type="ECO:0000256" key="3">
    <source>
        <dbReference type="ARBA" id="ARBA00022525"/>
    </source>
</evidence>
<evidence type="ECO:0000256" key="6">
    <source>
        <dbReference type="ARBA" id="ARBA00023087"/>
    </source>
</evidence>
<keyword evidence="9" id="KW-0472">Membrane</keyword>
<feature type="transmembrane region" description="Helical" evidence="9">
    <location>
        <begin position="198"/>
        <end position="215"/>
    </location>
</feature>
<comment type="subcellular location">
    <subcellularLocation>
        <location evidence="1">Secreted</location>
        <location evidence="1">Cell wall</location>
    </subcellularLocation>
</comment>
<evidence type="ECO:0000313" key="13">
    <source>
        <dbReference type="Proteomes" id="UP000037151"/>
    </source>
</evidence>
<keyword evidence="6 7" id="KW-0034">Amyloid</keyword>
<evidence type="ECO:0000256" key="1">
    <source>
        <dbReference type="ARBA" id="ARBA00004191"/>
    </source>
</evidence>
<keyword evidence="9" id="KW-0812">Transmembrane</keyword>
<sequence length="224" mass="21904">MRRVTRTGVIAVFAASGAMAVTMPAHADSAADGSTADSPGAVSGNTVQLPVHIPVNLCGNTVDVVGLLNPAMGNKCVNSSSGPAGSGSTSSGSANGGGAHADGSAHDSPGVLSGNGIQLPVHLPVNVSGNSVNVVGALNPAFGNEAVNTSHEDPPARPVDPAPQHPQPHRPVIPVPRAEAPTPGMNVTLASTGADGQGALLAGSAALVLGGAALYRRARGRVVR</sequence>
<feature type="chain" id="PRO_5005542459" description="Chaplin domain-containing protein" evidence="10">
    <location>
        <begin position="28"/>
        <end position="224"/>
    </location>
</feature>
<dbReference type="OrthoDB" id="3544424at2"/>
<evidence type="ECO:0000256" key="9">
    <source>
        <dbReference type="SAM" id="Phobius"/>
    </source>
</evidence>
<evidence type="ECO:0000313" key="12">
    <source>
        <dbReference type="EMBL" id="KND37132.1"/>
    </source>
</evidence>
<evidence type="ECO:0000256" key="2">
    <source>
        <dbReference type="ARBA" id="ARBA00022512"/>
    </source>
</evidence>
<keyword evidence="5" id="KW-0130">Cell adhesion</keyword>
<dbReference type="Pfam" id="PF03777">
    <property type="entry name" value="ChpA-C"/>
    <property type="match status" value="2"/>
</dbReference>
<feature type="region of interest" description="Disordered" evidence="8">
    <location>
        <begin position="145"/>
        <end position="167"/>
    </location>
</feature>
<dbReference type="EMBL" id="JPPY01000070">
    <property type="protein sequence ID" value="KND37132.1"/>
    <property type="molecule type" value="Genomic_DNA"/>
</dbReference>
<feature type="compositionally biased region" description="Pro residues" evidence="8">
    <location>
        <begin position="156"/>
        <end position="167"/>
    </location>
</feature>
<evidence type="ECO:0000256" key="10">
    <source>
        <dbReference type="SAM" id="SignalP"/>
    </source>
</evidence>
<proteinExistence type="predicted"/>
<dbReference type="Proteomes" id="UP000037151">
    <property type="component" value="Unassembled WGS sequence"/>
</dbReference>
<dbReference type="RefSeq" id="WP_050370436.1">
    <property type="nucleotide sequence ID" value="NZ_KQ257813.1"/>
</dbReference>
<evidence type="ECO:0000256" key="8">
    <source>
        <dbReference type="SAM" id="MobiDB-lite"/>
    </source>
</evidence>
<name>A0A0L0KG51_9ACTN</name>
<dbReference type="AlphaFoldDB" id="A0A0L0KG51"/>
<keyword evidence="4 10" id="KW-0732">Signal</keyword>
<comment type="caution">
    <text evidence="12">The sequence shown here is derived from an EMBL/GenBank/DDBJ whole genome shotgun (WGS) entry which is preliminary data.</text>
</comment>
<protein>
    <recommendedName>
        <fullName evidence="11">Chaplin domain-containing protein</fullName>
    </recommendedName>
</protein>
<evidence type="ECO:0000259" key="11">
    <source>
        <dbReference type="PROSITE" id="PS51884"/>
    </source>
</evidence>
<dbReference type="PATRIC" id="fig|42234.21.peg.2221"/>
<feature type="compositionally biased region" description="Low complexity" evidence="8">
    <location>
        <begin position="78"/>
        <end position="93"/>
    </location>
</feature>
<feature type="domain" description="Chaplin" evidence="11">
    <location>
        <begin position="108"/>
        <end position="148"/>
    </location>
</feature>
<evidence type="ECO:0000256" key="4">
    <source>
        <dbReference type="ARBA" id="ARBA00022729"/>
    </source>
</evidence>
<dbReference type="GO" id="GO:0007155">
    <property type="term" value="P:cell adhesion"/>
    <property type="evidence" value="ECO:0007669"/>
    <property type="project" value="UniProtKB-KW"/>
</dbReference>
<keyword evidence="9" id="KW-1133">Transmembrane helix</keyword>
<reference evidence="13" key="1">
    <citation type="submission" date="2014-07" db="EMBL/GenBank/DDBJ databases">
        <title>Genome sequencing of plant-pathogenic Streptomyces species.</title>
        <authorList>
            <person name="Harrison J."/>
            <person name="Sapp M."/>
            <person name="Thwaites R."/>
            <person name="Studholme D.J."/>
        </authorList>
    </citation>
    <scope>NUCLEOTIDE SEQUENCE [LARGE SCALE GENOMIC DNA]</scope>
    <source>
        <strain evidence="13">NCPPB 4445</strain>
    </source>
</reference>
<feature type="domain" description="Chaplin" evidence="11">
    <location>
        <begin position="38"/>
        <end position="78"/>
    </location>
</feature>
<evidence type="ECO:0000256" key="7">
    <source>
        <dbReference type="PROSITE-ProRule" id="PRU01232"/>
    </source>
</evidence>
<keyword evidence="2" id="KW-0134">Cell wall</keyword>
<dbReference type="PROSITE" id="PS51884">
    <property type="entry name" value="CHAPLIN"/>
    <property type="match status" value="2"/>
</dbReference>
<feature type="signal peptide" evidence="10">
    <location>
        <begin position="1"/>
        <end position="27"/>
    </location>
</feature>
<gene>
    <name evidence="12" type="ORF">IQ63_10760</name>
</gene>
<accession>A0A0L0KG51</accession>
<organism evidence="12 13">
    <name type="scientific">Streptomyces acidiscabies</name>
    <dbReference type="NCBI Taxonomy" id="42234"/>
    <lineage>
        <taxon>Bacteria</taxon>
        <taxon>Bacillati</taxon>
        <taxon>Actinomycetota</taxon>
        <taxon>Actinomycetes</taxon>
        <taxon>Kitasatosporales</taxon>
        <taxon>Streptomycetaceae</taxon>
        <taxon>Streptomyces</taxon>
    </lineage>
</organism>
<keyword evidence="3" id="KW-0964">Secreted</keyword>
<evidence type="ECO:0000256" key="5">
    <source>
        <dbReference type="ARBA" id="ARBA00022889"/>
    </source>
</evidence>
<feature type="region of interest" description="Disordered" evidence="8">
    <location>
        <begin position="78"/>
        <end position="113"/>
    </location>
</feature>